<evidence type="ECO:0000313" key="1">
    <source>
        <dbReference type="EMBL" id="CAJ0692113.1"/>
    </source>
</evidence>
<evidence type="ECO:0008006" key="3">
    <source>
        <dbReference type="Google" id="ProtNLM"/>
    </source>
</evidence>
<accession>A0AAD2AXX6</accession>
<reference evidence="1 2" key="1">
    <citation type="submission" date="2023-07" db="EMBL/GenBank/DDBJ databases">
        <authorList>
            <person name="Peeters C."/>
        </authorList>
    </citation>
    <scope>NUCLEOTIDE SEQUENCE [LARGE SCALE GENOMIC DNA]</scope>
    <source>
        <strain evidence="1 2">LMG 18091</strain>
    </source>
</reference>
<evidence type="ECO:0000313" key="2">
    <source>
        <dbReference type="Proteomes" id="UP001189915"/>
    </source>
</evidence>
<dbReference type="InterPro" id="IPR008727">
    <property type="entry name" value="PAAR_motif"/>
</dbReference>
<organism evidence="1 2">
    <name type="scientific">Ralstonia wenshanensis</name>
    <dbReference type="NCBI Taxonomy" id="2842456"/>
    <lineage>
        <taxon>Bacteria</taxon>
        <taxon>Pseudomonadati</taxon>
        <taxon>Pseudomonadota</taxon>
        <taxon>Betaproteobacteria</taxon>
        <taxon>Burkholderiales</taxon>
        <taxon>Burkholderiaceae</taxon>
        <taxon>Ralstonia</taxon>
    </lineage>
</organism>
<dbReference type="AlphaFoldDB" id="A0AAD2AXX6"/>
<dbReference type="EMBL" id="CATWAF010000002">
    <property type="protein sequence ID" value="CAJ0692113.1"/>
    <property type="molecule type" value="Genomic_DNA"/>
</dbReference>
<name>A0AAD2AXX6_9RALS</name>
<gene>
    <name evidence="1" type="ORF">LMG18091_01559</name>
</gene>
<keyword evidence="2" id="KW-1185">Reference proteome</keyword>
<protein>
    <recommendedName>
        <fullName evidence="3">PAAR domain-containing protein</fullName>
    </recommendedName>
</protein>
<proteinExistence type="predicted"/>
<comment type="caution">
    <text evidence="1">The sequence shown here is derived from an EMBL/GenBank/DDBJ whole genome shotgun (WGS) entry which is preliminary data.</text>
</comment>
<dbReference type="Proteomes" id="UP001189915">
    <property type="component" value="Unassembled WGS sequence"/>
</dbReference>
<sequence length="85" mass="8943">MDGSMITVGCRHSHGGHVTTGSPDSQLDGKPIARRTDWVDCPIHGPNTIIKVRCDMEVDGEPVATHGDETECGAMLIGNGCAIVD</sequence>
<dbReference type="Gene3D" id="2.60.200.60">
    <property type="match status" value="1"/>
</dbReference>
<dbReference type="CDD" id="cd14744">
    <property type="entry name" value="PAAR_CT_2"/>
    <property type="match status" value="1"/>
</dbReference>
<dbReference type="Pfam" id="PF05488">
    <property type="entry name" value="PAAR_motif"/>
    <property type="match status" value="1"/>
</dbReference>